<proteinExistence type="predicted"/>
<reference evidence="2 3" key="1">
    <citation type="submission" date="2021-03" db="EMBL/GenBank/DDBJ databases">
        <authorList>
            <person name="King G.J."/>
            <person name="Bancroft I."/>
            <person name="Baten A."/>
            <person name="Bloomfield J."/>
            <person name="Borpatragohain P."/>
            <person name="He Z."/>
            <person name="Irish N."/>
            <person name="Irwin J."/>
            <person name="Liu K."/>
            <person name="Mauleon R.P."/>
            <person name="Moore J."/>
            <person name="Morris R."/>
            <person name="Ostergaard L."/>
            <person name="Wang B."/>
            <person name="Wells R."/>
        </authorList>
    </citation>
    <scope>NUCLEOTIDE SEQUENCE [LARGE SCALE GENOMIC DNA]</scope>
    <source>
        <strain evidence="2">R-o-18</strain>
        <tissue evidence="2">Leaf</tissue>
    </source>
</reference>
<feature type="region of interest" description="Disordered" evidence="1">
    <location>
        <begin position="55"/>
        <end position="78"/>
    </location>
</feature>
<sequence length="92" mass="10664">MHKYKPTFRGNRSGYVEKEAGTWNRKRIEAQKRDFLKNSEAEYFRSVLEARFHKLPQGSDSDSSSEARSGHPMKLPCNVGRNCLQVQKDFTV</sequence>
<comment type="caution">
    <text evidence="2">The sequence shown here is derived from an EMBL/GenBank/DDBJ whole genome shotgun (WGS) entry which is preliminary data.</text>
</comment>
<name>A0ABQ7LFT0_BRACM</name>
<keyword evidence="3" id="KW-1185">Reference proteome</keyword>
<gene>
    <name evidence="2" type="primary">A09p050860.1_BraROA</name>
    <name evidence="2" type="ORF">IGI04_036889</name>
</gene>
<evidence type="ECO:0000313" key="3">
    <source>
        <dbReference type="Proteomes" id="UP000823674"/>
    </source>
</evidence>
<evidence type="ECO:0000313" key="2">
    <source>
        <dbReference type="EMBL" id="KAG5385419.1"/>
    </source>
</evidence>
<dbReference type="EMBL" id="JADBGQ010000008">
    <property type="protein sequence ID" value="KAG5385419.1"/>
    <property type="molecule type" value="Genomic_DNA"/>
</dbReference>
<dbReference type="Proteomes" id="UP000823674">
    <property type="component" value="Chromosome A09"/>
</dbReference>
<organism evidence="2 3">
    <name type="scientific">Brassica rapa subsp. trilocularis</name>
    <dbReference type="NCBI Taxonomy" id="1813537"/>
    <lineage>
        <taxon>Eukaryota</taxon>
        <taxon>Viridiplantae</taxon>
        <taxon>Streptophyta</taxon>
        <taxon>Embryophyta</taxon>
        <taxon>Tracheophyta</taxon>
        <taxon>Spermatophyta</taxon>
        <taxon>Magnoliopsida</taxon>
        <taxon>eudicotyledons</taxon>
        <taxon>Gunneridae</taxon>
        <taxon>Pentapetalae</taxon>
        <taxon>rosids</taxon>
        <taxon>malvids</taxon>
        <taxon>Brassicales</taxon>
        <taxon>Brassicaceae</taxon>
        <taxon>Brassiceae</taxon>
        <taxon>Brassica</taxon>
    </lineage>
</organism>
<protein>
    <recommendedName>
        <fullName evidence="4">TPX2 C-terminal domain-containing protein</fullName>
    </recommendedName>
</protein>
<accession>A0ABQ7LFT0</accession>
<evidence type="ECO:0008006" key="4">
    <source>
        <dbReference type="Google" id="ProtNLM"/>
    </source>
</evidence>
<evidence type="ECO:0000256" key="1">
    <source>
        <dbReference type="SAM" id="MobiDB-lite"/>
    </source>
</evidence>